<dbReference type="EMBL" id="LAZR01004760">
    <property type="protein sequence ID" value="KKN05807.1"/>
    <property type="molecule type" value="Genomic_DNA"/>
</dbReference>
<protein>
    <submittedName>
        <fullName evidence="2">Uncharacterized protein</fullName>
    </submittedName>
</protein>
<proteinExistence type="predicted"/>
<evidence type="ECO:0000313" key="2">
    <source>
        <dbReference type="EMBL" id="KKN05807.1"/>
    </source>
</evidence>
<gene>
    <name evidence="2" type="ORF">LCGC14_1083610</name>
</gene>
<accession>A0A0F9N257</accession>
<feature type="transmembrane region" description="Helical" evidence="1">
    <location>
        <begin position="12"/>
        <end position="31"/>
    </location>
</feature>
<keyword evidence="1" id="KW-0812">Transmembrane</keyword>
<keyword evidence="1" id="KW-1133">Transmembrane helix</keyword>
<comment type="caution">
    <text evidence="2">The sequence shown here is derived from an EMBL/GenBank/DDBJ whole genome shotgun (WGS) entry which is preliminary data.</text>
</comment>
<dbReference type="AlphaFoldDB" id="A0A0F9N257"/>
<organism evidence="2">
    <name type="scientific">marine sediment metagenome</name>
    <dbReference type="NCBI Taxonomy" id="412755"/>
    <lineage>
        <taxon>unclassified sequences</taxon>
        <taxon>metagenomes</taxon>
        <taxon>ecological metagenomes</taxon>
    </lineage>
</organism>
<reference evidence="2" key="1">
    <citation type="journal article" date="2015" name="Nature">
        <title>Complex archaea that bridge the gap between prokaryotes and eukaryotes.</title>
        <authorList>
            <person name="Spang A."/>
            <person name="Saw J.H."/>
            <person name="Jorgensen S.L."/>
            <person name="Zaremba-Niedzwiedzka K."/>
            <person name="Martijn J."/>
            <person name="Lind A.E."/>
            <person name="van Eijk R."/>
            <person name="Schleper C."/>
            <person name="Guy L."/>
            <person name="Ettema T.J."/>
        </authorList>
    </citation>
    <scope>NUCLEOTIDE SEQUENCE</scope>
</reference>
<feature type="transmembrane region" description="Helical" evidence="1">
    <location>
        <begin position="69"/>
        <end position="90"/>
    </location>
</feature>
<evidence type="ECO:0000256" key="1">
    <source>
        <dbReference type="SAM" id="Phobius"/>
    </source>
</evidence>
<name>A0A0F9N257_9ZZZZ</name>
<keyword evidence="1" id="KW-0472">Membrane</keyword>
<sequence length="129" mass="15852">MDWEHVLAREWLHFRWGLILGPAAYWGWVLVKRYTGVGKYEARIASSFILLTFIMSREPYDAHKAYGPMWWKSYIDIAVWFGVLSLSAWLGEKFWGRWRYDLRDFLRERWVWLRELLSRVATDFRRIFR</sequence>